<dbReference type="Gene3D" id="3.30.1330.40">
    <property type="entry name" value="RutC-like"/>
    <property type="match status" value="1"/>
</dbReference>
<dbReference type="HOGENOM" id="CLU_100715_4_1_4"/>
<sequence length="139" mass="14977">MSKQGRKLLNPAGIEALSRRLGFSQAVQVGDTIWVSGQVGWDDEGNIAEGIKEQSRLALKNLRRVLAEAGATLDDIVELVTFQVDMSDLAAFAQVKSELMPNAYPAWTAVGTTALAFPALLIEVRATAVRHCLDQSAKP</sequence>
<dbReference type="Pfam" id="PF01042">
    <property type="entry name" value="Ribonuc_L-PSP"/>
    <property type="match status" value="1"/>
</dbReference>
<dbReference type="AlphaFoldDB" id="Q5NW78"/>
<dbReference type="PANTHER" id="PTHR11803:SF58">
    <property type="entry name" value="PROTEIN HMF1-RELATED"/>
    <property type="match status" value="1"/>
</dbReference>
<keyword evidence="3" id="KW-1185">Reference proteome</keyword>
<reference evidence="2 3" key="1">
    <citation type="journal article" date="2005" name="Arch. Microbiol.">
        <title>The genome sequence of an anaerobic aromatic-degrading denitrifying bacterium, strain EbN1.</title>
        <authorList>
            <person name="Rabus R."/>
            <person name="Kube M."/>
            <person name="Heider J."/>
            <person name="Beck A."/>
            <person name="Heitmann K."/>
            <person name="Widdel F."/>
            <person name="Reinhardt R."/>
        </authorList>
    </citation>
    <scope>NUCLEOTIDE SEQUENCE [LARGE SCALE GENOMIC DNA]</scope>
    <source>
        <strain evidence="2 3">EbN1</strain>
        <plasmid evidence="3">Plasmid pAzo2</plasmid>
    </source>
</reference>
<organism evidence="2 3">
    <name type="scientific">Aromatoleum aromaticum (strain DSM 19018 / LMG 30748 / EbN1)</name>
    <name type="common">Azoarcus sp. (strain EbN1)</name>
    <dbReference type="NCBI Taxonomy" id="76114"/>
    <lineage>
        <taxon>Bacteria</taxon>
        <taxon>Pseudomonadati</taxon>
        <taxon>Pseudomonadota</taxon>
        <taxon>Betaproteobacteria</taxon>
        <taxon>Rhodocyclales</taxon>
        <taxon>Rhodocyclaceae</taxon>
        <taxon>Aromatoleum</taxon>
    </lineage>
</organism>
<dbReference type="CDD" id="cd02198">
    <property type="entry name" value="YjgH_like"/>
    <property type="match status" value="1"/>
</dbReference>
<dbReference type="GO" id="GO:0019239">
    <property type="term" value="F:deaminase activity"/>
    <property type="evidence" value="ECO:0007669"/>
    <property type="project" value="TreeGrafter"/>
</dbReference>
<protein>
    <submittedName>
        <fullName evidence="2">Uncharacterized protein</fullName>
    </submittedName>
</protein>
<proteinExistence type="inferred from homology"/>
<dbReference type="InterPro" id="IPR006175">
    <property type="entry name" value="YjgF/YER057c/UK114"/>
</dbReference>
<name>Q5NW78_AROAE</name>
<evidence type="ECO:0000256" key="1">
    <source>
        <dbReference type="ARBA" id="ARBA00010552"/>
    </source>
</evidence>
<comment type="similarity">
    <text evidence="1">Belongs to the RutC family.</text>
</comment>
<gene>
    <name evidence="2" type="primary">yjgH</name>
    <name evidence="2" type="ORF">p2A330</name>
</gene>
<dbReference type="Proteomes" id="UP000006552">
    <property type="component" value="Plasmid 2"/>
</dbReference>
<geneLocation type="plasmid" evidence="3">
    <name>pAzo2</name>
</geneLocation>
<keyword evidence="2" id="KW-0614">Plasmid</keyword>
<accession>Q5NW78</accession>
<dbReference type="SUPFAM" id="SSF55298">
    <property type="entry name" value="YjgF-like"/>
    <property type="match status" value="1"/>
</dbReference>
<dbReference type="InterPro" id="IPR038743">
    <property type="entry name" value="YjgH-like"/>
</dbReference>
<dbReference type="OrthoDB" id="9809792at2"/>
<evidence type="ECO:0000313" key="2">
    <source>
        <dbReference type="EMBL" id="CAI10686.1"/>
    </source>
</evidence>
<dbReference type="GO" id="GO:0005829">
    <property type="term" value="C:cytosol"/>
    <property type="evidence" value="ECO:0007669"/>
    <property type="project" value="TreeGrafter"/>
</dbReference>
<dbReference type="RefSeq" id="WP_011254958.1">
    <property type="nucleotide sequence ID" value="NC_006824.1"/>
</dbReference>
<dbReference type="InterPro" id="IPR035959">
    <property type="entry name" value="RutC-like_sf"/>
</dbReference>
<dbReference type="EMBL" id="CR555308">
    <property type="protein sequence ID" value="CAI10686.1"/>
    <property type="molecule type" value="Genomic_DNA"/>
</dbReference>
<dbReference type="eggNOG" id="COG0251">
    <property type="taxonomic scope" value="Bacteria"/>
</dbReference>
<dbReference type="PANTHER" id="PTHR11803">
    <property type="entry name" value="2-IMINOBUTANOATE/2-IMINOPROPANOATE DEAMINASE RIDA"/>
    <property type="match status" value="1"/>
</dbReference>
<evidence type="ECO:0000313" key="3">
    <source>
        <dbReference type="Proteomes" id="UP000006552"/>
    </source>
</evidence>
<dbReference type="KEGG" id="eba:p2A330"/>